<dbReference type="Proteomes" id="UP000095287">
    <property type="component" value="Unplaced"/>
</dbReference>
<organism evidence="1 2">
    <name type="scientific">Steinernema glaseri</name>
    <dbReference type="NCBI Taxonomy" id="37863"/>
    <lineage>
        <taxon>Eukaryota</taxon>
        <taxon>Metazoa</taxon>
        <taxon>Ecdysozoa</taxon>
        <taxon>Nematoda</taxon>
        <taxon>Chromadorea</taxon>
        <taxon>Rhabditida</taxon>
        <taxon>Tylenchina</taxon>
        <taxon>Panagrolaimomorpha</taxon>
        <taxon>Strongyloidoidea</taxon>
        <taxon>Steinernematidae</taxon>
        <taxon>Steinernema</taxon>
    </lineage>
</organism>
<keyword evidence="1" id="KW-1185">Reference proteome</keyword>
<sequence>MDCFPRAGNGPSILLFHNPSLILERGTSSNQLDPFDPVGPFGPPPCPSWPFLPTDVLVELKEGKHVVRSVESLLVRGKLAHFGGRTVGLGV</sequence>
<dbReference type="WBParaSite" id="L893_g8352.t1">
    <property type="protein sequence ID" value="L893_g8352.t1"/>
    <property type="gene ID" value="L893_g8352"/>
</dbReference>
<dbReference type="AlphaFoldDB" id="A0A1I8AQB2"/>
<name>A0A1I8AQB2_9BILA</name>
<evidence type="ECO:0000313" key="1">
    <source>
        <dbReference type="Proteomes" id="UP000095287"/>
    </source>
</evidence>
<accession>A0A1I8AQB2</accession>
<evidence type="ECO:0000313" key="2">
    <source>
        <dbReference type="WBParaSite" id="L893_g8352.t1"/>
    </source>
</evidence>
<reference evidence="2" key="1">
    <citation type="submission" date="2016-11" db="UniProtKB">
        <authorList>
            <consortium name="WormBaseParasite"/>
        </authorList>
    </citation>
    <scope>IDENTIFICATION</scope>
</reference>
<protein>
    <submittedName>
        <fullName evidence="2">Uncharacterized protein</fullName>
    </submittedName>
</protein>
<proteinExistence type="predicted"/>